<keyword evidence="5 6" id="KW-0472">Membrane</keyword>
<feature type="transmembrane region" description="Helical" evidence="6">
    <location>
        <begin position="122"/>
        <end position="143"/>
    </location>
</feature>
<feature type="domain" description="EamA" evidence="7">
    <location>
        <begin position="150"/>
        <end position="279"/>
    </location>
</feature>
<evidence type="ECO:0000259" key="7">
    <source>
        <dbReference type="Pfam" id="PF00892"/>
    </source>
</evidence>
<dbReference type="EMBL" id="SLZU01000002">
    <property type="protein sequence ID" value="TCS66493.1"/>
    <property type="molecule type" value="Genomic_DNA"/>
</dbReference>
<dbReference type="InterPro" id="IPR000620">
    <property type="entry name" value="EamA_dom"/>
</dbReference>
<feature type="transmembrane region" description="Helical" evidence="6">
    <location>
        <begin position="34"/>
        <end position="55"/>
    </location>
</feature>
<evidence type="ECO:0000256" key="5">
    <source>
        <dbReference type="ARBA" id="ARBA00023136"/>
    </source>
</evidence>
<reference evidence="8 9" key="1">
    <citation type="submission" date="2019-03" db="EMBL/GenBank/DDBJ databases">
        <title>Genomic Encyclopedia of Type Strains, Phase IV (KMG-IV): sequencing the most valuable type-strain genomes for metagenomic binning, comparative biology and taxonomic classification.</title>
        <authorList>
            <person name="Goeker M."/>
        </authorList>
    </citation>
    <scope>NUCLEOTIDE SEQUENCE [LARGE SCALE GENOMIC DNA]</scope>
    <source>
        <strain evidence="8 9">DSM 104836</strain>
    </source>
</reference>
<feature type="transmembrane region" description="Helical" evidence="6">
    <location>
        <begin position="67"/>
        <end position="87"/>
    </location>
</feature>
<dbReference type="SUPFAM" id="SSF103481">
    <property type="entry name" value="Multidrug resistance efflux transporter EmrE"/>
    <property type="match status" value="2"/>
</dbReference>
<accession>A0A4R3JJR4</accession>
<comment type="subcellular location">
    <subcellularLocation>
        <location evidence="1">Membrane</location>
        <topology evidence="1">Multi-pass membrane protein</topology>
    </subcellularLocation>
</comment>
<dbReference type="Proteomes" id="UP000295696">
    <property type="component" value="Unassembled WGS sequence"/>
</dbReference>
<evidence type="ECO:0000256" key="3">
    <source>
        <dbReference type="ARBA" id="ARBA00022692"/>
    </source>
</evidence>
<feature type="transmembrane region" description="Helical" evidence="6">
    <location>
        <begin position="262"/>
        <end position="282"/>
    </location>
</feature>
<gene>
    <name evidence="8" type="ORF">EDD52_102310</name>
</gene>
<dbReference type="Pfam" id="PF00892">
    <property type="entry name" value="EamA"/>
    <property type="match status" value="2"/>
</dbReference>
<feature type="transmembrane region" description="Helical" evidence="6">
    <location>
        <begin position="180"/>
        <end position="201"/>
    </location>
</feature>
<evidence type="ECO:0000256" key="4">
    <source>
        <dbReference type="ARBA" id="ARBA00022989"/>
    </source>
</evidence>
<dbReference type="AlphaFoldDB" id="A0A4R3JJR4"/>
<comment type="caution">
    <text evidence="8">The sequence shown here is derived from an EMBL/GenBank/DDBJ whole genome shotgun (WGS) entry which is preliminary data.</text>
</comment>
<dbReference type="OrthoDB" id="9812899at2"/>
<feature type="transmembrane region" description="Helical" evidence="6">
    <location>
        <begin position="149"/>
        <end position="168"/>
    </location>
</feature>
<dbReference type="RefSeq" id="WP_132242613.1">
    <property type="nucleotide sequence ID" value="NZ_CBDUOC010000016.1"/>
</dbReference>
<evidence type="ECO:0000313" key="8">
    <source>
        <dbReference type="EMBL" id="TCS66493.1"/>
    </source>
</evidence>
<dbReference type="PANTHER" id="PTHR22911:SF6">
    <property type="entry name" value="SOLUTE CARRIER FAMILY 35 MEMBER G1"/>
    <property type="match status" value="1"/>
</dbReference>
<keyword evidence="3 6" id="KW-0812">Transmembrane</keyword>
<name>A0A4R3JJR4_9RHOB</name>
<feature type="transmembrane region" description="Helical" evidence="6">
    <location>
        <begin position="93"/>
        <end position="115"/>
    </location>
</feature>
<keyword evidence="4 6" id="KW-1133">Transmembrane helix</keyword>
<sequence>MRDKPAMMAITLMLIVAVINAADAVIVRFLAGDIHPFVIGFTRASFGLLAMLPWMLSRPHILKTNRYVLHAFRAGLKLLSLVALFAALAGAPLASVTAIGFAAPLFVTVGAWFLLAEQPRPLRICAAGIGFVGVMIILKPAMVGGATATALWLALLSAVLVATIQLILKVMGRTESAETLVAWNLITMVPLALLPAIYFWTTPTLEQWVLLAAQGALGALNQAAVTRAFQLGDASLVAPMDFLRLPLIAAIAYMLFGEVAGLATWIGASIIFVAVALMATTARDRMGLE</sequence>
<evidence type="ECO:0000313" key="9">
    <source>
        <dbReference type="Proteomes" id="UP000295696"/>
    </source>
</evidence>
<feature type="domain" description="EamA" evidence="7">
    <location>
        <begin position="8"/>
        <end position="138"/>
    </location>
</feature>
<dbReference type="InterPro" id="IPR037185">
    <property type="entry name" value="EmrE-like"/>
</dbReference>
<dbReference type="GO" id="GO:0016020">
    <property type="term" value="C:membrane"/>
    <property type="evidence" value="ECO:0007669"/>
    <property type="project" value="UniProtKB-SubCell"/>
</dbReference>
<dbReference type="PANTHER" id="PTHR22911">
    <property type="entry name" value="ACYL-MALONYL CONDENSING ENZYME-RELATED"/>
    <property type="match status" value="1"/>
</dbReference>
<organism evidence="8 9">
    <name type="scientific">Primorskyibacter sedentarius</name>
    <dbReference type="NCBI Taxonomy" id="745311"/>
    <lineage>
        <taxon>Bacteria</taxon>
        <taxon>Pseudomonadati</taxon>
        <taxon>Pseudomonadota</taxon>
        <taxon>Alphaproteobacteria</taxon>
        <taxon>Rhodobacterales</taxon>
        <taxon>Roseobacteraceae</taxon>
        <taxon>Primorskyibacter</taxon>
    </lineage>
</organism>
<comment type="similarity">
    <text evidence="2">Belongs to the drug/metabolite transporter (DMT) superfamily. 10 TMS drug/metabolite exporter (DME) (TC 2.A.7.3) family.</text>
</comment>
<keyword evidence="9" id="KW-1185">Reference proteome</keyword>
<proteinExistence type="inferred from homology"/>
<evidence type="ECO:0000256" key="6">
    <source>
        <dbReference type="SAM" id="Phobius"/>
    </source>
</evidence>
<evidence type="ECO:0000256" key="2">
    <source>
        <dbReference type="ARBA" id="ARBA00009853"/>
    </source>
</evidence>
<evidence type="ECO:0000256" key="1">
    <source>
        <dbReference type="ARBA" id="ARBA00004141"/>
    </source>
</evidence>
<protein>
    <submittedName>
        <fullName evidence="8">Putative membrane protein</fullName>
    </submittedName>
</protein>